<comment type="caution">
    <text evidence="1">The sequence shown here is derived from an EMBL/GenBank/DDBJ whole genome shotgun (WGS) entry which is preliminary data.</text>
</comment>
<dbReference type="AlphaFoldDB" id="A0A0G0B6I6"/>
<accession>A0A0G0B6I6</accession>
<protein>
    <submittedName>
        <fullName evidence="1">Uncharacterized protein</fullName>
    </submittedName>
</protein>
<organism evidence="1 2">
    <name type="scientific">Candidatus Gottesmanbacteria bacterium GW2011_GWA1_34_13</name>
    <dbReference type="NCBI Taxonomy" id="1618434"/>
    <lineage>
        <taxon>Bacteria</taxon>
        <taxon>Candidatus Gottesmaniibacteriota</taxon>
    </lineage>
</organism>
<gene>
    <name evidence="1" type="ORF">UR52_C0008G0036</name>
</gene>
<evidence type="ECO:0000313" key="1">
    <source>
        <dbReference type="EMBL" id="KKP59326.1"/>
    </source>
</evidence>
<evidence type="ECO:0000313" key="2">
    <source>
        <dbReference type="Proteomes" id="UP000034176"/>
    </source>
</evidence>
<dbReference type="EMBL" id="LBPN01000008">
    <property type="protein sequence ID" value="KKP59326.1"/>
    <property type="molecule type" value="Genomic_DNA"/>
</dbReference>
<sequence>MSKFELCDYRPYTGINLYPNSRIPIVMYPTQIPESWFSHSDGWEIIRTSKNPHYERILSPNIKYTRIGDDSCTNIEIWEQSNNSLRKEHRRHLHASITARLDPNLKELIKQIAEKEQNLGNCADVLSYEVELTKAITAQVPKLFFSEKQIIVDNFLNITTEKTELANDIFDLKDIRDTCDWQGLNSRKLRFVLSEKSFIIEVLNEEYEGYYLVLGFQVFSKNLVEHQSNIFKALKAGKLNQDTIENFIDYYLRTELKANVPFIA</sequence>
<proteinExistence type="predicted"/>
<name>A0A0G0B6I6_9BACT</name>
<reference evidence="1 2" key="1">
    <citation type="journal article" date="2015" name="Nature">
        <title>rRNA introns, odd ribosomes, and small enigmatic genomes across a large radiation of phyla.</title>
        <authorList>
            <person name="Brown C.T."/>
            <person name="Hug L.A."/>
            <person name="Thomas B.C."/>
            <person name="Sharon I."/>
            <person name="Castelle C.J."/>
            <person name="Singh A."/>
            <person name="Wilkins M.J."/>
            <person name="Williams K.H."/>
            <person name="Banfield J.F."/>
        </authorList>
    </citation>
    <scope>NUCLEOTIDE SEQUENCE [LARGE SCALE GENOMIC DNA]</scope>
</reference>
<dbReference type="Proteomes" id="UP000034176">
    <property type="component" value="Unassembled WGS sequence"/>
</dbReference>